<accession>A0A9F3QRE9</accession>
<dbReference type="KEGG" id="pbi:103051258"/>
<evidence type="ECO:0000256" key="1">
    <source>
        <dbReference type="SAM" id="MobiDB-lite"/>
    </source>
</evidence>
<dbReference type="PANTHER" id="PTHR16106:SF3">
    <property type="entry name" value="CHROMOSOME 4 OPEN READING FRAME 19"/>
    <property type="match status" value="1"/>
</dbReference>
<keyword evidence="2" id="KW-1185">Reference proteome</keyword>
<dbReference type="GeneID" id="103051258"/>
<dbReference type="RefSeq" id="XP_015743375.1">
    <property type="nucleotide sequence ID" value="XM_015887889.2"/>
</dbReference>
<proteinExistence type="predicted"/>
<reference evidence="3" key="1">
    <citation type="submission" date="2025-08" db="UniProtKB">
        <authorList>
            <consortium name="RefSeq"/>
        </authorList>
    </citation>
    <scope>IDENTIFICATION</scope>
    <source>
        <tissue evidence="3">Liver</tissue>
    </source>
</reference>
<protein>
    <submittedName>
        <fullName evidence="3">Uncharacterized protein C4orf19 homolog</fullName>
    </submittedName>
</protein>
<dbReference type="OrthoDB" id="8773301at2759"/>
<evidence type="ECO:0000313" key="3">
    <source>
        <dbReference type="RefSeq" id="XP_015743375.1"/>
    </source>
</evidence>
<name>A0A9F3QRE9_PYTBI</name>
<dbReference type="AlphaFoldDB" id="A0A9F3QRE9"/>
<dbReference type="InterPro" id="IPR031528">
    <property type="entry name" value="C4orf19"/>
</dbReference>
<dbReference type="CTD" id="55286"/>
<dbReference type="Pfam" id="PF15770">
    <property type="entry name" value="DUF4699"/>
    <property type="match status" value="1"/>
</dbReference>
<organism evidence="2 3">
    <name type="scientific">Python bivittatus</name>
    <name type="common">Burmese python</name>
    <name type="synonym">Python molurus bivittatus</name>
    <dbReference type="NCBI Taxonomy" id="176946"/>
    <lineage>
        <taxon>Eukaryota</taxon>
        <taxon>Metazoa</taxon>
        <taxon>Chordata</taxon>
        <taxon>Craniata</taxon>
        <taxon>Vertebrata</taxon>
        <taxon>Euteleostomi</taxon>
        <taxon>Lepidosauria</taxon>
        <taxon>Squamata</taxon>
        <taxon>Bifurcata</taxon>
        <taxon>Unidentata</taxon>
        <taxon>Episquamata</taxon>
        <taxon>Toxicofera</taxon>
        <taxon>Serpentes</taxon>
        <taxon>Henophidia</taxon>
        <taxon>Pythonidae</taxon>
        <taxon>Python</taxon>
    </lineage>
</organism>
<dbReference type="OMA" id="YPQLWGS"/>
<dbReference type="PANTHER" id="PTHR16106">
    <property type="entry name" value="CHROMOSOME 4 OPEN READING FRAME 19"/>
    <property type="match status" value="1"/>
</dbReference>
<dbReference type="Proteomes" id="UP000695026">
    <property type="component" value="Unplaced"/>
</dbReference>
<feature type="region of interest" description="Disordered" evidence="1">
    <location>
        <begin position="145"/>
        <end position="167"/>
    </location>
</feature>
<sequence length="319" mass="35730">MGCKCCKMIKSYIFDPQEVQTAANISEINNYKSDEEERGKFQCQQSSDVQDHKNELQNTETQLAANQPRLNLTRDALWNYRLPALQEKGLGNSVEKCSINGIHFFSGMNLGTSHNKSQFKEINPQICSVPLPDSPGKRVCDKREILDSENHPKQSLETSDTVHREDSQSTAEHILSIQCAISEVQDKDFHLGHPSSLPKANHAEKQRVVGNENLSNHLVQINQSTESTTILHNWNLPCCESDEGDSFWRTGPLSICFKDKISTEILFGGNEGDPAQEARYDGHTKVNGELEEDADVAEALAALEAATEEEEEEEEEEDN</sequence>
<gene>
    <name evidence="3" type="primary">CUNH4orf19</name>
</gene>
<evidence type="ECO:0000313" key="2">
    <source>
        <dbReference type="Proteomes" id="UP000695026"/>
    </source>
</evidence>